<dbReference type="InterPro" id="IPR027417">
    <property type="entry name" value="P-loop_NTPase"/>
</dbReference>
<dbReference type="InterPro" id="IPR003439">
    <property type="entry name" value="ABC_transporter-like_ATP-bd"/>
</dbReference>
<feature type="transmembrane region" description="Helical" evidence="7">
    <location>
        <begin position="157"/>
        <end position="174"/>
    </location>
</feature>
<dbReference type="InterPro" id="IPR036640">
    <property type="entry name" value="ABC1_TM_sf"/>
</dbReference>
<dbReference type="SMART" id="SM00382">
    <property type="entry name" value="AAA"/>
    <property type="match status" value="1"/>
</dbReference>
<dbReference type="Pfam" id="PF00005">
    <property type="entry name" value="ABC_tran"/>
    <property type="match status" value="1"/>
</dbReference>
<dbReference type="Gene3D" id="3.40.50.300">
    <property type="entry name" value="P-loop containing nucleotide triphosphate hydrolases"/>
    <property type="match status" value="1"/>
</dbReference>
<feature type="domain" description="ABC transporter" evidence="8">
    <location>
        <begin position="330"/>
        <end position="543"/>
    </location>
</feature>
<evidence type="ECO:0000256" key="2">
    <source>
        <dbReference type="ARBA" id="ARBA00022692"/>
    </source>
</evidence>
<dbReference type="CDD" id="cd18553">
    <property type="entry name" value="ABC_6TM_PglK_like"/>
    <property type="match status" value="1"/>
</dbReference>
<dbReference type="InterPro" id="IPR017871">
    <property type="entry name" value="ABC_transporter-like_CS"/>
</dbReference>
<feature type="transmembrane region" description="Helical" evidence="7">
    <location>
        <begin position="131"/>
        <end position="151"/>
    </location>
</feature>
<evidence type="ECO:0000259" key="8">
    <source>
        <dbReference type="PROSITE" id="PS50893"/>
    </source>
</evidence>
<keyword evidence="6 7" id="KW-0472">Membrane</keyword>
<name>A0ABX5TL00_9BACT</name>
<dbReference type="SUPFAM" id="SSF90123">
    <property type="entry name" value="ABC transporter transmembrane region"/>
    <property type="match status" value="1"/>
</dbReference>
<dbReference type="SUPFAM" id="SSF52540">
    <property type="entry name" value="P-loop containing nucleoside triphosphate hydrolases"/>
    <property type="match status" value="1"/>
</dbReference>
<dbReference type="GO" id="GO:0005524">
    <property type="term" value="F:ATP binding"/>
    <property type="evidence" value="ECO:0007669"/>
    <property type="project" value="UniProtKB-KW"/>
</dbReference>
<reference evidence="10" key="1">
    <citation type="submission" date="2019-06" db="EMBL/GenBank/DDBJ databases">
        <title>A comparative analysis of the Nautiliaceae.</title>
        <authorList>
            <person name="Grosche A."/>
            <person name="Smedile F."/>
            <person name="Vetriani C."/>
        </authorList>
    </citation>
    <scope>NUCLEOTIDE SEQUENCE</scope>
    <source>
        <strain evidence="10">TB6</strain>
    </source>
</reference>
<accession>A0ABX5TL00</accession>
<evidence type="ECO:0000259" key="9">
    <source>
        <dbReference type="PROSITE" id="PS50929"/>
    </source>
</evidence>
<dbReference type="Pfam" id="PF00664">
    <property type="entry name" value="ABC_membrane"/>
    <property type="match status" value="1"/>
</dbReference>
<feature type="transmembrane region" description="Helical" evidence="7">
    <location>
        <begin position="267"/>
        <end position="285"/>
    </location>
</feature>
<dbReference type="PROSITE" id="PS50893">
    <property type="entry name" value="ABC_TRANSPORTER_2"/>
    <property type="match status" value="1"/>
</dbReference>
<dbReference type="InterPro" id="IPR039421">
    <property type="entry name" value="Type_1_exporter"/>
</dbReference>
<dbReference type="PROSITE" id="PS50929">
    <property type="entry name" value="ABC_TM1F"/>
    <property type="match status" value="1"/>
</dbReference>
<evidence type="ECO:0000256" key="1">
    <source>
        <dbReference type="ARBA" id="ARBA00004651"/>
    </source>
</evidence>
<dbReference type="PANTHER" id="PTHR24221:SF654">
    <property type="entry name" value="ATP-BINDING CASSETTE SUB-FAMILY B MEMBER 6"/>
    <property type="match status" value="1"/>
</dbReference>
<evidence type="ECO:0000313" key="11">
    <source>
        <dbReference type="Proteomes" id="UP000298805"/>
    </source>
</evidence>
<protein>
    <submittedName>
        <fullName evidence="10">ABC transporter ATP-binding protein</fullName>
    </submittedName>
</protein>
<organism evidence="10 11">
    <name type="scientific">Caminibacter pacificus</name>
    <dbReference type="NCBI Taxonomy" id="1424653"/>
    <lineage>
        <taxon>Bacteria</taxon>
        <taxon>Pseudomonadati</taxon>
        <taxon>Campylobacterota</taxon>
        <taxon>Epsilonproteobacteria</taxon>
        <taxon>Nautiliales</taxon>
        <taxon>Nautiliaceae</taxon>
        <taxon>Caminibacter</taxon>
    </lineage>
</organism>
<evidence type="ECO:0000256" key="7">
    <source>
        <dbReference type="SAM" id="Phobius"/>
    </source>
</evidence>
<feature type="domain" description="ABC transmembrane type-1" evidence="9">
    <location>
        <begin position="1"/>
        <end position="298"/>
    </location>
</feature>
<dbReference type="PANTHER" id="PTHR24221">
    <property type="entry name" value="ATP-BINDING CASSETTE SUB-FAMILY B"/>
    <property type="match status" value="1"/>
</dbReference>
<dbReference type="InterPro" id="IPR011527">
    <property type="entry name" value="ABC1_TM_dom"/>
</dbReference>
<dbReference type="InterPro" id="IPR003593">
    <property type="entry name" value="AAA+_ATPase"/>
</dbReference>
<keyword evidence="5 7" id="KW-1133">Transmembrane helix</keyword>
<keyword evidence="3" id="KW-0547">Nucleotide-binding</keyword>
<evidence type="ECO:0000313" key="10">
    <source>
        <dbReference type="EMBL" id="QCI29239.1"/>
    </source>
</evidence>
<proteinExistence type="predicted"/>
<evidence type="ECO:0000256" key="3">
    <source>
        <dbReference type="ARBA" id="ARBA00022741"/>
    </source>
</evidence>
<dbReference type="Proteomes" id="UP000298805">
    <property type="component" value="Chromosome"/>
</dbReference>
<comment type="subcellular location">
    <subcellularLocation>
        <location evidence="1">Cell membrane</location>
        <topology evidence="1">Multi-pass membrane protein</topology>
    </subcellularLocation>
</comment>
<evidence type="ECO:0000256" key="5">
    <source>
        <dbReference type="ARBA" id="ARBA00022989"/>
    </source>
</evidence>
<evidence type="ECO:0000256" key="4">
    <source>
        <dbReference type="ARBA" id="ARBA00022840"/>
    </source>
</evidence>
<keyword evidence="2 7" id="KW-0812">Transmembrane</keyword>
<dbReference type="CDD" id="cd03228">
    <property type="entry name" value="ABCC_MRP_Like"/>
    <property type="match status" value="1"/>
</dbReference>
<feature type="transmembrane region" description="Helical" evidence="7">
    <location>
        <begin position="242"/>
        <end position="261"/>
    </location>
</feature>
<dbReference type="EMBL" id="CP027432">
    <property type="protein sequence ID" value="QCI29239.1"/>
    <property type="molecule type" value="Genomic_DNA"/>
</dbReference>
<sequence length="543" mass="62846">MLLSIVLSFIETIGVGIIMPFISIATDFNKIFTNQYIYYFYNLFDFKSSLYFVVFFGVVLIFFYIFRAIFTLFYFYMLSRFAQSRYHIIAYRLFENYIGLEYKKFIDMNSSLMTKNIITEANNLVELITKLLFLLSESFVLIFIYSMLLYVNWKMTILLTILLGMNVLFLKLFVSKKIKKAGIDREAFQSRFYKIISSAFGNFKIIKLKSKDEVILNEFENASINFVKANIKAQTLFHFPRVFLEMIGFSLIAFIVIYLVLKYHTDIKAALPILMVFVLGLYRLLPSVNRIFGAYNEILFKLQALNIIHNELIYEKENLGDEKIDFKEKIELKNVNFAYNPKKSVLKNINLTIKKGEKLGIIGESGSGKSTLIDIISGLYKPVSGEVLIDEELLNDKNVKSWRKKIGYIPQNIYLIDGTVAENVAFLEEIDEDRVKEALKKANILDFLEKHHEGIYTKIGENGIKLSGGQRQRLAIARALYHNPEVLILDEATSALDSETEKKIMEEIYKIGENKTMIIIAHRISTLDKCDRIVEIKNGEINN</sequence>
<dbReference type="Gene3D" id="1.20.1560.10">
    <property type="entry name" value="ABC transporter type 1, transmembrane domain"/>
    <property type="match status" value="1"/>
</dbReference>
<gene>
    <name evidence="10" type="ORF">C6V80_08650</name>
</gene>
<feature type="transmembrane region" description="Helical" evidence="7">
    <location>
        <begin position="49"/>
        <end position="76"/>
    </location>
</feature>
<keyword evidence="4 10" id="KW-0067">ATP-binding</keyword>
<evidence type="ECO:0000256" key="6">
    <source>
        <dbReference type="ARBA" id="ARBA00023136"/>
    </source>
</evidence>
<dbReference type="PROSITE" id="PS00211">
    <property type="entry name" value="ABC_TRANSPORTER_1"/>
    <property type="match status" value="1"/>
</dbReference>
<keyword evidence="11" id="KW-1185">Reference proteome</keyword>